<name>A6GFE3_9BACT</name>
<dbReference type="eggNOG" id="ENOG5033BYI">
    <property type="taxonomic scope" value="Bacteria"/>
</dbReference>
<protein>
    <submittedName>
        <fullName evidence="1">Uncharacterized protein</fullName>
    </submittedName>
</protein>
<gene>
    <name evidence="1" type="ORF">PPSIR1_04308</name>
</gene>
<evidence type="ECO:0000313" key="2">
    <source>
        <dbReference type="Proteomes" id="UP000005801"/>
    </source>
</evidence>
<keyword evidence="2" id="KW-1185">Reference proteome</keyword>
<evidence type="ECO:0000313" key="1">
    <source>
        <dbReference type="EMBL" id="EDM75428.1"/>
    </source>
</evidence>
<dbReference type="EMBL" id="ABCS01000092">
    <property type="protein sequence ID" value="EDM75428.1"/>
    <property type="molecule type" value="Genomic_DNA"/>
</dbReference>
<dbReference type="Proteomes" id="UP000005801">
    <property type="component" value="Unassembled WGS sequence"/>
</dbReference>
<dbReference type="STRING" id="391625.PPSIR1_04308"/>
<dbReference type="OrthoDB" id="5381711at2"/>
<proteinExistence type="predicted"/>
<accession>A6GFE3</accession>
<dbReference type="AlphaFoldDB" id="A6GFE3"/>
<comment type="caution">
    <text evidence="1">The sequence shown here is derived from an EMBL/GenBank/DDBJ whole genome shotgun (WGS) entry which is preliminary data.</text>
</comment>
<organism evidence="1 2">
    <name type="scientific">Plesiocystis pacifica SIR-1</name>
    <dbReference type="NCBI Taxonomy" id="391625"/>
    <lineage>
        <taxon>Bacteria</taxon>
        <taxon>Pseudomonadati</taxon>
        <taxon>Myxococcota</taxon>
        <taxon>Polyangia</taxon>
        <taxon>Nannocystales</taxon>
        <taxon>Nannocystaceae</taxon>
        <taxon>Plesiocystis</taxon>
    </lineage>
</organism>
<dbReference type="RefSeq" id="WP_006975433.1">
    <property type="nucleotide sequence ID" value="NZ_ABCS01000092.1"/>
</dbReference>
<sequence length="249" mass="27792">MSRSKPHGDVHELAHRLAVLPEPAMRSAMLYEQLRARSPEEGAWILDVLATAGRAGGKPYDVSLLAAIELVGSDRLEYTERRALFEAAERLGLESCKELLFSSEVDEASEAAAAPRPLVPGTRPLTLGERKSLARTWKRDVIERLVVDPHVDVVGLLLRNPRLTEADVLRIATSRRASAAVLTLVLEARRWNCRPRVRRALIRNPNFPESSALRLVGLLNRTELREFRADPALPDRVRAAVRRRLTAPS</sequence>
<reference evidence="1 2" key="1">
    <citation type="submission" date="2007-06" db="EMBL/GenBank/DDBJ databases">
        <authorList>
            <person name="Shimkets L."/>
            <person name="Ferriera S."/>
            <person name="Johnson J."/>
            <person name="Kravitz S."/>
            <person name="Beeson K."/>
            <person name="Sutton G."/>
            <person name="Rogers Y.-H."/>
            <person name="Friedman R."/>
            <person name="Frazier M."/>
            <person name="Venter J.C."/>
        </authorList>
    </citation>
    <scope>NUCLEOTIDE SEQUENCE [LARGE SCALE GENOMIC DNA]</scope>
    <source>
        <strain evidence="1 2">SIR-1</strain>
    </source>
</reference>